<dbReference type="CDD" id="cd20544">
    <property type="entry name" value="CYCLIN_AtCycD-like_rpt2"/>
    <property type="match status" value="1"/>
</dbReference>
<comment type="similarity">
    <text evidence="3">Belongs to the cyclin family.</text>
</comment>
<dbReference type="InterPro" id="IPR002423">
    <property type="entry name" value="Cpn60/GroEL/TCP-1"/>
</dbReference>
<dbReference type="EMBL" id="JAHUZN010000007">
    <property type="protein sequence ID" value="KAG8488840.1"/>
    <property type="molecule type" value="Genomic_DNA"/>
</dbReference>
<accession>A0A8J6D0B7</accession>
<evidence type="ECO:0000256" key="1">
    <source>
        <dbReference type="ARBA" id="ARBA00022618"/>
    </source>
</evidence>
<name>A0A8J6D0B7_9ROSI</name>
<dbReference type="PANTHER" id="PTHR10177">
    <property type="entry name" value="CYCLINS"/>
    <property type="match status" value="1"/>
</dbReference>
<evidence type="ECO:0000256" key="2">
    <source>
        <dbReference type="ARBA" id="ARBA00023306"/>
    </source>
</evidence>
<protein>
    <recommendedName>
        <fullName evidence="4">Cyclin-like domain-containing protein</fullName>
    </recommendedName>
</protein>
<keyword evidence="2" id="KW-0131">Cell cycle</keyword>
<dbReference type="SMART" id="SM00385">
    <property type="entry name" value="CYCLIN"/>
    <property type="match status" value="1"/>
</dbReference>
<dbReference type="SUPFAM" id="SSF47954">
    <property type="entry name" value="Cyclin-like"/>
    <property type="match status" value="1"/>
</dbReference>
<feature type="domain" description="Cyclin-like" evidence="4">
    <location>
        <begin position="1"/>
        <end position="84"/>
    </location>
</feature>
<evidence type="ECO:0000313" key="5">
    <source>
        <dbReference type="EMBL" id="KAG8488840.1"/>
    </source>
</evidence>
<dbReference type="Pfam" id="PF00134">
    <property type="entry name" value="Cyclin_N"/>
    <property type="match status" value="1"/>
</dbReference>
<dbReference type="Proteomes" id="UP000701853">
    <property type="component" value="Chromosome 7"/>
</dbReference>
<evidence type="ECO:0000259" key="4">
    <source>
        <dbReference type="SMART" id="SM00385"/>
    </source>
</evidence>
<dbReference type="InterPro" id="IPR013763">
    <property type="entry name" value="Cyclin-like_dom"/>
</dbReference>
<proteinExistence type="inferred from homology"/>
<dbReference type="InterPro" id="IPR039361">
    <property type="entry name" value="Cyclin"/>
</dbReference>
<gene>
    <name evidence="5" type="ORF">CXB51_016893</name>
</gene>
<evidence type="ECO:0000313" key="6">
    <source>
        <dbReference type="Proteomes" id="UP000701853"/>
    </source>
</evidence>
<comment type="caution">
    <text evidence="5">The sequence shown here is derived from an EMBL/GenBank/DDBJ whole genome shotgun (WGS) entry which is preliminary data.</text>
</comment>
<dbReference type="Pfam" id="PF00118">
    <property type="entry name" value="Cpn60_TCP1"/>
    <property type="match status" value="1"/>
</dbReference>
<dbReference type="GO" id="GO:0005524">
    <property type="term" value="F:ATP binding"/>
    <property type="evidence" value="ECO:0007669"/>
    <property type="project" value="InterPro"/>
</dbReference>
<sequence length="213" mass="24375">MLKVNAINRFTTLTAVLSINYLDRLLSTFQLQRDKPWMVQLLAITCLSLAAKVEETQHVPLLQVDTKYVFKAKTIRRIEFLVLSTLKWNMHPVTPFLFLDGIIRRLGSKTHVHYEFLKRCERLLLCVICDSRSTHHLPSVLATAIMMHALDQVDSNLIDYQNQLLSVFKISEIVSLRRAKRRNMERLILACGGEAVNSVDDLTPDCLGWAGLV</sequence>
<dbReference type="OrthoDB" id="5590282at2759"/>
<dbReference type="GO" id="GO:0051301">
    <property type="term" value="P:cell division"/>
    <property type="evidence" value="ECO:0007669"/>
    <property type="project" value="UniProtKB-KW"/>
</dbReference>
<keyword evidence="6" id="KW-1185">Reference proteome</keyword>
<reference evidence="5 6" key="1">
    <citation type="journal article" date="2021" name="bioRxiv">
        <title>The Gossypium anomalum genome as a resource for cotton improvement and evolutionary analysis of hybrid incompatibility.</title>
        <authorList>
            <person name="Grover C.E."/>
            <person name="Yuan D."/>
            <person name="Arick M.A."/>
            <person name="Miller E.R."/>
            <person name="Hu G."/>
            <person name="Peterson D.G."/>
            <person name="Wendel J.F."/>
            <person name="Udall J.A."/>
        </authorList>
    </citation>
    <scope>NUCLEOTIDE SEQUENCE [LARGE SCALE GENOMIC DNA]</scope>
    <source>
        <strain evidence="5">JFW-Udall</strain>
        <tissue evidence="5">Leaf</tissue>
    </source>
</reference>
<dbReference type="InterPro" id="IPR036915">
    <property type="entry name" value="Cyclin-like_sf"/>
</dbReference>
<organism evidence="5 6">
    <name type="scientific">Gossypium anomalum</name>
    <dbReference type="NCBI Taxonomy" id="47600"/>
    <lineage>
        <taxon>Eukaryota</taxon>
        <taxon>Viridiplantae</taxon>
        <taxon>Streptophyta</taxon>
        <taxon>Embryophyta</taxon>
        <taxon>Tracheophyta</taxon>
        <taxon>Spermatophyta</taxon>
        <taxon>Magnoliopsida</taxon>
        <taxon>eudicotyledons</taxon>
        <taxon>Gunneridae</taxon>
        <taxon>Pentapetalae</taxon>
        <taxon>rosids</taxon>
        <taxon>malvids</taxon>
        <taxon>Malvales</taxon>
        <taxon>Malvaceae</taxon>
        <taxon>Malvoideae</taxon>
        <taxon>Gossypium</taxon>
    </lineage>
</organism>
<keyword evidence="3" id="KW-0195">Cyclin</keyword>
<dbReference type="InterPro" id="IPR006671">
    <property type="entry name" value="Cyclin_N"/>
</dbReference>
<evidence type="ECO:0000256" key="3">
    <source>
        <dbReference type="RuleBase" id="RU000383"/>
    </source>
</evidence>
<dbReference type="SUPFAM" id="SSF52029">
    <property type="entry name" value="GroEL apical domain-like"/>
    <property type="match status" value="1"/>
</dbReference>
<dbReference type="InterPro" id="IPR027409">
    <property type="entry name" value="GroEL-like_apical_dom_sf"/>
</dbReference>
<keyword evidence="1" id="KW-0132">Cell division</keyword>
<dbReference type="AlphaFoldDB" id="A0A8J6D0B7"/>
<dbReference type="Gene3D" id="1.10.472.10">
    <property type="entry name" value="Cyclin-like"/>
    <property type="match status" value="2"/>
</dbReference>